<evidence type="ECO:0000313" key="16">
    <source>
        <dbReference type="Proteomes" id="UP000236514"/>
    </source>
</evidence>
<evidence type="ECO:0000313" key="15">
    <source>
        <dbReference type="Proteomes" id="UP000185427"/>
    </source>
</evidence>
<evidence type="ECO:0000256" key="3">
    <source>
        <dbReference type="ARBA" id="ARBA00022801"/>
    </source>
</evidence>
<comment type="subunit">
    <text evidence="5">Heterooligomer composed of large and small subunits.</text>
</comment>
<evidence type="ECO:0000313" key="11">
    <source>
        <dbReference type="EMBL" id="MPQ35191.1"/>
    </source>
</evidence>
<dbReference type="GO" id="GO:0008855">
    <property type="term" value="F:exodeoxyribonuclease VII activity"/>
    <property type="evidence" value="ECO:0007669"/>
    <property type="project" value="UniProtKB-UniRule"/>
</dbReference>
<comment type="catalytic activity">
    <reaction evidence="5 6">
        <text>Exonucleolytic cleavage in either 5'- to 3'- or 3'- to 5'-direction to yield nucleoside 5'-phosphates.</text>
        <dbReference type="EC" id="3.1.11.6"/>
    </reaction>
</comment>
<reference evidence="10 15" key="2">
    <citation type="submission" date="2016-12" db="EMBL/GenBank/DDBJ databases">
        <title>Complete Genome Sequence of Lactobacillus fermentum Strain SNUV175, a Probiotic for Treatment of Bacterial Vaginosis.</title>
        <authorList>
            <person name="Lee S."/>
            <person name="You H.J."/>
            <person name="Kwon B."/>
            <person name="Ko G."/>
        </authorList>
    </citation>
    <scope>NUCLEOTIDE SEQUENCE [LARGE SCALE GENOMIC DNA]</scope>
    <source>
        <strain evidence="10 15">SNUV175</strain>
    </source>
</reference>
<dbReference type="Proteomes" id="UP000185427">
    <property type="component" value="Chromosome"/>
</dbReference>
<dbReference type="EC" id="3.1.11.6" evidence="5"/>
<reference evidence="9 14" key="1">
    <citation type="submission" date="2016-09" db="EMBL/GenBank/DDBJ databases">
        <title>Genome Sequence of the Lactobacillus fermentum strain NCC2970 (CNCM I-5068).</title>
        <authorList>
            <person name="Barretto C."/>
            <person name="Ngom-Bru C."/>
            <person name="Genevaz A."/>
            <person name="Fournier C."/>
            <person name="Moine D."/>
            <person name="Kassam M."/>
            <person name="Iltis A."/>
            <person name="Sagory-Zalkind P."/>
            <person name="Faucherand G."/>
            <person name="Descombes P."/>
            <person name="Duboux S."/>
        </authorList>
    </citation>
    <scope>NUCLEOTIDE SEQUENCE [LARGE SCALE GENOMIC DNA]</scope>
    <source>
        <strain evidence="9 14">NCC2970</strain>
    </source>
</reference>
<dbReference type="HAMAP" id="MF_00378">
    <property type="entry name" value="Exonuc_7_L"/>
    <property type="match status" value="1"/>
</dbReference>
<reference evidence="13 18" key="5">
    <citation type="submission" date="2020-04" db="EMBL/GenBank/DDBJ databases">
        <title>Novel strain L. Fermentum HFD1 producer antibacterial peptides.</title>
        <authorList>
            <person name="Ozhegov G.D."/>
            <person name="Pavlova A.S."/>
            <person name="Zhuravleva D.E."/>
            <person name="Gogoleva N.V."/>
            <person name="Shagimardanova E.I."/>
            <person name="Markelova M.I."/>
            <person name="Yarullina D.R."/>
            <person name="Kayumov A.R."/>
        </authorList>
    </citation>
    <scope>NUCLEOTIDE SEQUENCE [LARGE SCALE GENOMIC DNA]</scope>
    <source>
        <strain evidence="13 18">HFD1</strain>
    </source>
</reference>
<evidence type="ECO:0000313" key="17">
    <source>
        <dbReference type="Proteomes" id="UP000466799"/>
    </source>
</evidence>
<dbReference type="EMBL" id="WHJL01000024">
    <property type="protein sequence ID" value="MPQ35191.1"/>
    <property type="molecule type" value="Genomic_DNA"/>
</dbReference>
<proteinExistence type="inferred from homology"/>
<keyword evidence="1 5" id="KW-0963">Cytoplasm</keyword>
<dbReference type="OrthoDB" id="9802795at2"/>
<reference evidence="11 17" key="4">
    <citation type="submission" date="2019-10" db="EMBL/GenBank/DDBJ databases">
        <title>Genome Sequencing and assembly of Lactobacillus fermentum I2, a lactic acid bacteria.</title>
        <authorList>
            <person name="Lopes L.S."/>
            <person name="Persinoti G.F."/>
            <person name="Riano-Pachon D.M."/>
            <person name="Labate C.A."/>
        </authorList>
    </citation>
    <scope>NUCLEOTIDE SEQUENCE [LARGE SCALE GENOMIC DNA]</scope>
    <source>
        <strain evidence="11 17">I2</strain>
    </source>
</reference>
<reference evidence="12 16" key="3">
    <citation type="submission" date="2018-01" db="EMBL/GenBank/DDBJ databases">
        <title>Draft genome sequence of the feruloyl esterase-producing strain Lactobacillus fermentum CRL 1446, isolated from artisanal goat milk cheese.</title>
        <authorList>
            <person name="Abeijon Mukdsi M.C."/>
            <person name="Saavedra L."/>
            <person name="Gauffin Cano M.P."/>
            <person name="Hebert E.M."/>
            <person name="Medina R.B."/>
        </authorList>
    </citation>
    <scope>NUCLEOTIDE SEQUENCE [LARGE SCALE GENOMIC DNA]</scope>
    <source>
        <strain evidence="12 16">CRL 1446</strain>
    </source>
</reference>
<dbReference type="GO" id="GO:0006308">
    <property type="term" value="P:DNA catabolic process"/>
    <property type="evidence" value="ECO:0007669"/>
    <property type="project" value="UniProtKB-UniRule"/>
</dbReference>
<evidence type="ECO:0000259" key="8">
    <source>
        <dbReference type="Pfam" id="PF13742"/>
    </source>
</evidence>
<feature type="domain" description="Exonuclease VII large subunit C-terminal" evidence="7">
    <location>
        <begin position="134"/>
        <end position="472"/>
    </location>
</feature>
<organism evidence="9 14">
    <name type="scientific">Limosilactobacillus fermentum</name>
    <name type="common">Lactobacillus fermentum</name>
    <dbReference type="NCBI Taxonomy" id="1613"/>
    <lineage>
        <taxon>Bacteria</taxon>
        <taxon>Bacillati</taxon>
        <taxon>Bacillota</taxon>
        <taxon>Bacilli</taxon>
        <taxon>Lactobacillales</taxon>
        <taxon>Lactobacillaceae</taxon>
        <taxon>Limosilactobacillus</taxon>
    </lineage>
</organism>
<dbReference type="EMBL" id="CP019030">
    <property type="protein sequence ID" value="APU46499.1"/>
    <property type="molecule type" value="Genomic_DNA"/>
</dbReference>
<dbReference type="GO" id="GO:0005737">
    <property type="term" value="C:cytoplasm"/>
    <property type="evidence" value="ECO:0007669"/>
    <property type="project" value="UniProtKB-SubCell"/>
</dbReference>
<evidence type="ECO:0000313" key="14">
    <source>
        <dbReference type="Proteomes" id="UP000094714"/>
    </source>
</evidence>
<dbReference type="Pfam" id="PF02601">
    <property type="entry name" value="Exonuc_VII_L"/>
    <property type="match status" value="1"/>
</dbReference>
<evidence type="ECO:0000256" key="1">
    <source>
        <dbReference type="ARBA" id="ARBA00022490"/>
    </source>
</evidence>
<accession>A0A1D7ZV51</accession>
<dbReference type="AlphaFoldDB" id="A0A1D7ZV51"/>
<keyword evidence="3 5" id="KW-0378">Hydrolase</keyword>
<dbReference type="PANTHER" id="PTHR30008:SF0">
    <property type="entry name" value="EXODEOXYRIBONUCLEASE 7 LARGE SUBUNIT"/>
    <property type="match status" value="1"/>
</dbReference>
<dbReference type="InterPro" id="IPR020579">
    <property type="entry name" value="Exonuc_VII_lsu_C"/>
</dbReference>
<protein>
    <recommendedName>
        <fullName evidence="5">Exodeoxyribonuclease 7 large subunit</fullName>
        <ecNumber evidence="5">3.1.11.6</ecNumber>
    </recommendedName>
    <alternativeName>
        <fullName evidence="5">Exodeoxyribonuclease VII large subunit</fullName>
        <shortName evidence="5">Exonuclease VII large subunit</shortName>
    </alternativeName>
</protein>
<dbReference type="PATRIC" id="fig|1613.112.peg.282"/>
<sequence length="482" mass="54330">MIAEKNCLTVAQLTKYVKRKFDADPYLNRNVYVVGQLTDFRLRKTHQYFSLKDDQADGKFQLSVVMFQSAFAKVKFTPENGMRVIIRGRLSVYEARGNYQLYAEAMEVTGVGTLQVQFEQLYKKLRQEGLFDRPKKTVRPFPKRIAVVTSNDAAVKHDIITTVRRRNRLVQLVFYPTRVQGEQAAGEIAAQIKRVSDANDYDAVIVARGGGSLEDLWPFNEEVVARAINQANLPVISSIGHETDTTITDLVADVRTATPTAAAEAVTKWPLADVIAEVEREQTLLYTAEKSQLANLKQRLLALTESYFLKQPERLYERQVQQVDELTGRLQSGARLLLASRSRRVQELQTSLEHHSPRAQLAKQQMQLARLQQGLRAGMRGHLEEERGRLIRLEEGRRASTNLLLQATQNYQRGQAQRLDTLIKQLDALSPLKVLGRGFALVTKDEQVVAGVDQLAVGDEATVKFEQGQAQVTVTKIEKGNN</sequence>
<dbReference type="InterPro" id="IPR003753">
    <property type="entry name" value="Exonuc_VII_L"/>
</dbReference>
<evidence type="ECO:0000313" key="13">
    <source>
        <dbReference type="EMBL" id="QIX58930.1"/>
    </source>
</evidence>
<evidence type="ECO:0000256" key="5">
    <source>
        <dbReference type="HAMAP-Rule" id="MF_00378"/>
    </source>
</evidence>
<comment type="function">
    <text evidence="5">Bidirectionally degrades single-stranded DNA into large acid-insoluble oligonucleotides, which are then degraded further into small acid-soluble oligonucleotides.</text>
</comment>
<evidence type="ECO:0000256" key="2">
    <source>
        <dbReference type="ARBA" id="ARBA00022722"/>
    </source>
</evidence>
<dbReference type="EMBL" id="CP017151">
    <property type="protein sequence ID" value="AOR73745.1"/>
    <property type="molecule type" value="Genomic_DNA"/>
</dbReference>
<comment type="subcellular location">
    <subcellularLocation>
        <location evidence="5 6">Cytoplasm</location>
    </subcellularLocation>
</comment>
<dbReference type="InterPro" id="IPR025824">
    <property type="entry name" value="OB-fold_nuc-bd_dom"/>
</dbReference>
<dbReference type="GO" id="GO:0009318">
    <property type="term" value="C:exodeoxyribonuclease VII complex"/>
    <property type="evidence" value="ECO:0007669"/>
    <property type="project" value="UniProtKB-UniRule"/>
</dbReference>
<feature type="domain" description="OB-fold nucleic acid binding" evidence="8">
    <location>
        <begin position="8"/>
        <end position="107"/>
    </location>
</feature>
<evidence type="ECO:0000313" key="12">
    <source>
        <dbReference type="EMBL" id="PNV58518.1"/>
    </source>
</evidence>
<comment type="similarity">
    <text evidence="5 6">Belongs to the XseA family.</text>
</comment>
<dbReference type="GO" id="GO:0003676">
    <property type="term" value="F:nucleic acid binding"/>
    <property type="evidence" value="ECO:0007669"/>
    <property type="project" value="InterPro"/>
</dbReference>
<gene>
    <name evidence="5 11" type="primary">xseA</name>
    <name evidence="10" type="ORF">BUW47_08795</name>
    <name evidence="12" type="ORF">C1Y38_02630</name>
    <name evidence="11" type="ORF">GC247_04635</name>
    <name evidence="13" type="ORF">HCY95_01368</name>
    <name evidence="9" type="ORF">LACFE_CDS0267</name>
</gene>
<dbReference type="EMBL" id="CP050919">
    <property type="protein sequence ID" value="QIX58930.1"/>
    <property type="molecule type" value="Genomic_DNA"/>
</dbReference>
<dbReference type="Proteomes" id="UP000094714">
    <property type="component" value="Chromosome"/>
</dbReference>
<evidence type="ECO:0000313" key="10">
    <source>
        <dbReference type="EMBL" id="APU46499.1"/>
    </source>
</evidence>
<evidence type="ECO:0000313" key="9">
    <source>
        <dbReference type="EMBL" id="AOR73745.1"/>
    </source>
</evidence>
<name>A0A1D7ZV51_LIMFE</name>
<evidence type="ECO:0000256" key="6">
    <source>
        <dbReference type="RuleBase" id="RU004355"/>
    </source>
</evidence>
<evidence type="ECO:0000313" key="18">
    <source>
        <dbReference type="Proteomes" id="UP000503169"/>
    </source>
</evidence>
<dbReference type="EMBL" id="POTQ01000003">
    <property type="protein sequence ID" value="PNV58518.1"/>
    <property type="molecule type" value="Genomic_DNA"/>
</dbReference>
<evidence type="ECO:0000259" key="7">
    <source>
        <dbReference type="Pfam" id="PF02601"/>
    </source>
</evidence>
<dbReference type="NCBIfam" id="TIGR00237">
    <property type="entry name" value="xseA"/>
    <property type="match status" value="1"/>
</dbReference>
<keyword evidence="4 5" id="KW-0269">Exonuclease</keyword>
<dbReference type="Proteomes" id="UP000236514">
    <property type="component" value="Unassembled WGS sequence"/>
</dbReference>
<dbReference type="PANTHER" id="PTHR30008">
    <property type="entry name" value="EXODEOXYRIBONUCLEASE 7 LARGE SUBUNIT"/>
    <property type="match status" value="1"/>
</dbReference>
<evidence type="ECO:0000256" key="4">
    <source>
        <dbReference type="ARBA" id="ARBA00022839"/>
    </source>
</evidence>
<dbReference type="Pfam" id="PF13742">
    <property type="entry name" value="tRNA_anti_2"/>
    <property type="match status" value="1"/>
</dbReference>
<keyword evidence="2 5" id="KW-0540">Nuclease</keyword>
<dbReference type="Proteomes" id="UP000466799">
    <property type="component" value="Unassembled WGS sequence"/>
</dbReference>
<dbReference type="CDD" id="cd04489">
    <property type="entry name" value="ExoVII_LU_OBF"/>
    <property type="match status" value="1"/>
</dbReference>
<dbReference type="RefSeq" id="WP_003683812.1">
    <property type="nucleotide sequence ID" value="NZ_AP024320.1"/>
</dbReference>
<dbReference type="Proteomes" id="UP000503169">
    <property type="component" value="Chromosome"/>
</dbReference>